<dbReference type="PROSITE" id="PS50005">
    <property type="entry name" value="TPR"/>
    <property type="match status" value="1"/>
</dbReference>
<feature type="transmembrane region" description="Helical" evidence="3">
    <location>
        <begin position="189"/>
        <end position="208"/>
    </location>
</feature>
<dbReference type="SMART" id="SM00028">
    <property type="entry name" value="TPR"/>
    <property type="match status" value="1"/>
</dbReference>
<evidence type="ECO:0000313" key="4">
    <source>
        <dbReference type="EMBL" id="KKL17294.1"/>
    </source>
</evidence>
<evidence type="ECO:0000256" key="3">
    <source>
        <dbReference type="SAM" id="Phobius"/>
    </source>
</evidence>
<dbReference type="InterPro" id="IPR013105">
    <property type="entry name" value="TPR_2"/>
</dbReference>
<dbReference type="Pfam" id="PF07719">
    <property type="entry name" value="TPR_2"/>
    <property type="match status" value="1"/>
</dbReference>
<proteinExistence type="predicted"/>
<feature type="transmembrane region" description="Helical" evidence="3">
    <location>
        <begin position="84"/>
        <end position="101"/>
    </location>
</feature>
<keyword evidence="3" id="KW-0472">Membrane</keyword>
<feature type="transmembrane region" description="Helical" evidence="3">
    <location>
        <begin position="273"/>
        <end position="291"/>
    </location>
</feature>
<accession>A0A0F9B5V3</accession>
<dbReference type="InterPro" id="IPR019734">
    <property type="entry name" value="TPR_rpt"/>
</dbReference>
<gene>
    <name evidence="4" type="ORF">LCGC14_2487000</name>
</gene>
<name>A0A0F9B5V3_9ZZZZ</name>
<keyword evidence="3" id="KW-1133">Transmembrane helix</keyword>
<dbReference type="AlphaFoldDB" id="A0A0F9B5V3"/>
<feature type="transmembrane region" description="Helical" evidence="3">
    <location>
        <begin position="133"/>
        <end position="153"/>
    </location>
</feature>
<protein>
    <submittedName>
        <fullName evidence="4">Uncharacterized protein</fullName>
    </submittedName>
</protein>
<sequence length="491" mass="54161">ALLFTSAVAVLWLGARRQGASNTFAFLSIVPAVMIFSFYDEARPQTFSILFTALTFLVLESSRRQGQRLRMGDHQPQPQPEKQGRPWFPALIPIMIVWANMHPGFVIGLGLVTLYAAEHLCVTILNKESRPNAFFLIACLASILLAGLNPNGFEAVLRTLSMLKQSAFGTVTIHEHLGVSQFVQRTGETALMVSFIFVACAGLAGFVLKRRSLDLLHLFMFLSLGALSLVSFRAGLFFAIASAHIIGYNLSGLNAPPFMGKGGPRGIPGSRRMAVTAAIFLLGIAAGLAGTRSIAARGIMSPGIFPDKAAAYIEDSNAPANLYHPYEWGGYLIWRLYPGYKAFIDGRAIMPIQEHFEVQNAGPRWSEILMDRDVSTVLFWPMLPYKKRAPPIVFALAGDPGWRAVYWDTRSLVFVRSGKAVRPLRQSTVWELLQSLAMQGIANHPTDPEYYIALGEIYANRGLPGQAREVFRKALSLDPGNREAAHWLRLL</sequence>
<dbReference type="SUPFAM" id="SSF48452">
    <property type="entry name" value="TPR-like"/>
    <property type="match status" value="1"/>
</dbReference>
<keyword evidence="2" id="KW-0802">TPR repeat</keyword>
<feature type="transmembrane region" description="Helical" evidence="3">
    <location>
        <begin position="215"/>
        <end position="246"/>
    </location>
</feature>
<keyword evidence="3" id="KW-0812">Transmembrane</keyword>
<organism evidence="4">
    <name type="scientific">marine sediment metagenome</name>
    <dbReference type="NCBI Taxonomy" id="412755"/>
    <lineage>
        <taxon>unclassified sequences</taxon>
        <taxon>metagenomes</taxon>
        <taxon>ecological metagenomes</taxon>
    </lineage>
</organism>
<dbReference type="EMBL" id="LAZR01039317">
    <property type="protein sequence ID" value="KKL17294.1"/>
    <property type="molecule type" value="Genomic_DNA"/>
</dbReference>
<dbReference type="InterPro" id="IPR011990">
    <property type="entry name" value="TPR-like_helical_dom_sf"/>
</dbReference>
<evidence type="ECO:0000256" key="2">
    <source>
        <dbReference type="ARBA" id="ARBA00022803"/>
    </source>
</evidence>
<keyword evidence="1" id="KW-0677">Repeat</keyword>
<feature type="non-terminal residue" evidence="4">
    <location>
        <position position="1"/>
    </location>
</feature>
<reference evidence="4" key="1">
    <citation type="journal article" date="2015" name="Nature">
        <title>Complex archaea that bridge the gap between prokaryotes and eukaryotes.</title>
        <authorList>
            <person name="Spang A."/>
            <person name="Saw J.H."/>
            <person name="Jorgensen S.L."/>
            <person name="Zaremba-Niedzwiedzka K."/>
            <person name="Martijn J."/>
            <person name="Lind A.E."/>
            <person name="van Eijk R."/>
            <person name="Schleper C."/>
            <person name="Guy L."/>
            <person name="Ettema T.J."/>
        </authorList>
    </citation>
    <scope>NUCLEOTIDE SEQUENCE</scope>
</reference>
<feature type="transmembrane region" description="Helical" evidence="3">
    <location>
        <begin position="20"/>
        <end position="39"/>
    </location>
</feature>
<evidence type="ECO:0000256" key="1">
    <source>
        <dbReference type="ARBA" id="ARBA00022737"/>
    </source>
</evidence>
<comment type="caution">
    <text evidence="4">The sequence shown here is derived from an EMBL/GenBank/DDBJ whole genome shotgun (WGS) entry which is preliminary data.</text>
</comment>
<dbReference type="Gene3D" id="1.25.40.10">
    <property type="entry name" value="Tetratricopeptide repeat domain"/>
    <property type="match status" value="1"/>
</dbReference>